<name>A0A7X1FR26_9SPHN</name>
<dbReference type="RefSeq" id="WP_185663643.1">
    <property type="nucleotide sequence ID" value="NZ_JACLAW010000005.1"/>
</dbReference>
<evidence type="ECO:0000259" key="11">
    <source>
        <dbReference type="Pfam" id="PF00593"/>
    </source>
</evidence>
<organism evidence="13 14">
    <name type="scientific">Novosphingobium flavum</name>
    <dbReference type="NCBI Taxonomy" id="1778672"/>
    <lineage>
        <taxon>Bacteria</taxon>
        <taxon>Pseudomonadati</taxon>
        <taxon>Pseudomonadota</taxon>
        <taxon>Alphaproteobacteria</taxon>
        <taxon>Sphingomonadales</taxon>
        <taxon>Sphingomonadaceae</taxon>
        <taxon>Novosphingobium</taxon>
    </lineage>
</organism>
<dbReference type="PANTHER" id="PTHR47234">
    <property type="match status" value="1"/>
</dbReference>
<protein>
    <submittedName>
        <fullName evidence="13">TonB-dependent receptor</fullName>
    </submittedName>
</protein>
<evidence type="ECO:0000256" key="8">
    <source>
        <dbReference type="PROSITE-ProRule" id="PRU01360"/>
    </source>
</evidence>
<feature type="signal peptide" evidence="10">
    <location>
        <begin position="1"/>
        <end position="33"/>
    </location>
</feature>
<dbReference type="Proteomes" id="UP000566813">
    <property type="component" value="Unassembled WGS sequence"/>
</dbReference>
<evidence type="ECO:0000313" key="13">
    <source>
        <dbReference type="EMBL" id="MBC2665378.1"/>
    </source>
</evidence>
<dbReference type="Gene3D" id="2.170.130.10">
    <property type="entry name" value="TonB-dependent receptor, plug domain"/>
    <property type="match status" value="1"/>
</dbReference>
<dbReference type="GO" id="GO:0009279">
    <property type="term" value="C:cell outer membrane"/>
    <property type="evidence" value="ECO:0007669"/>
    <property type="project" value="UniProtKB-SubCell"/>
</dbReference>
<dbReference type="EMBL" id="JACLAW010000005">
    <property type="protein sequence ID" value="MBC2665378.1"/>
    <property type="molecule type" value="Genomic_DNA"/>
</dbReference>
<feature type="domain" description="TonB-dependent receptor-like beta-barrel" evidence="11">
    <location>
        <begin position="414"/>
        <end position="901"/>
    </location>
</feature>
<sequence length="942" mass="101517">MMTRSRMMGALLARASLISLPLALLPAAAHAQAAPDADGTGAEIIVTGSRTITNGNQSPTPLTVVNVQALQTVQPSTLSDNLNQLPVFAGSRSQFGNPSGNAGAANQLNLRNLGANRNLLLFDGHRIPPTLSDGTVDSDMVPQMLIERVDMVTGGVSAVYGSDAISGVINFIPDRKFSGLKLQAQAGISRYGDGAQQNGGIAWGTGLFGGRGHFEASYEYRNDEGVLHRNSRPWNPEWSVVGLGTPANPYTLAPNVRLYTTAFGGLITSGALSGQVFKSNGVLSAFQRGTGSAGSALVEIGGDGAYYDDSMKAPLRSHQMFARLDYDLTEAVHAYVNFAGVIKKNEQYQAAPMLANVTMSSSNPFLAQAYRTALANASQSTFKMSEFMSGNAERRVAESDLNSFIASGGLEGRIGDYRWNLSLQHGWTQQKSIARNNVNQQHLWAALDAVVNPANGQIVCNVTLTNPAANPGCVPLNIFGPTAASAEASRYIMADTTAIARSTMDDAEFSLAGSPFDTWAGPLDLALSGEYRRQTLYQVSDAPDSLLANCTGLNFNCTSTSTLYQTTANNLPKVSQIVWEGAVEANVPLLKDSALGRSMTVNGAARYTSYKTSGNYVTWKLGLDWQLTDTLRLRATRSRDIRAPSLNELFAPRTVAVSLLQDLLTSTAPTVPLYSGGNPGLKAEIGHTTTAGIVWKPSPAFSIALDGYHIRITDALSNERGNLAANQQACYASGGASPYCLLQVRPNGFTDTSIANQVQAFYSRNINLAEIKAYGLDLEVNYQGELFARPFSTRLFVNHQPKLTFRTTNSVLEHAGVAYDTGSLYPSPKWSATALFHIKPTDSFSVDVMERWRSTLTHQVSPAQIWTNPLVPSFYTTNLNLNWTVEGGRGKFDFFVNVQNLLDRTPPPAAYYNSPQPGQFGGWAIGDDPMGRYFTFGVRWRG</sequence>
<dbReference type="InterPro" id="IPR039426">
    <property type="entry name" value="TonB-dep_rcpt-like"/>
</dbReference>
<evidence type="ECO:0000256" key="7">
    <source>
        <dbReference type="ARBA" id="ARBA00023237"/>
    </source>
</evidence>
<evidence type="ECO:0000256" key="9">
    <source>
        <dbReference type="RuleBase" id="RU003357"/>
    </source>
</evidence>
<dbReference type="InterPro" id="IPR036942">
    <property type="entry name" value="Beta-barrel_TonB_sf"/>
</dbReference>
<dbReference type="InterPro" id="IPR000531">
    <property type="entry name" value="Beta-barrel_TonB"/>
</dbReference>
<keyword evidence="6 8" id="KW-0472">Membrane</keyword>
<feature type="chain" id="PRO_5031474759" evidence="10">
    <location>
        <begin position="34"/>
        <end position="942"/>
    </location>
</feature>
<evidence type="ECO:0000313" key="14">
    <source>
        <dbReference type="Proteomes" id="UP000566813"/>
    </source>
</evidence>
<keyword evidence="2 8" id="KW-0813">Transport</keyword>
<comment type="similarity">
    <text evidence="8 9">Belongs to the TonB-dependent receptor family.</text>
</comment>
<comment type="caution">
    <text evidence="13">The sequence shown here is derived from an EMBL/GenBank/DDBJ whole genome shotgun (WGS) entry which is preliminary data.</text>
</comment>
<feature type="domain" description="TonB-dependent receptor plug" evidence="12">
    <location>
        <begin position="57"/>
        <end position="168"/>
    </location>
</feature>
<comment type="subcellular location">
    <subcellularLocation>
        <location evidence="1 8">Cell outer membrane</location>
        <topology evidence="1 8">Multi-pass membrane protein</topology>
    </subcellularLocation>
</comment>
<keyword evidence="7 8" id="KW-0998">Cell outer membrane</keyword>
<keyword evidence="5 9" id="KW-0798">TonB box</keyword>
<dbReference type="AlphaFoldDB" id="A0A7X1FR26"/>
<dbReference type="Pfam" id="PF07715">
    <property type="entry name" value="Plug"/>
    <property type="match status" value="1"/>
</dbReference>
<dbReference type="Gene3D" id="2.40.170.20">
    <property type="entry name" value="TonB-dependent receptor, beta-barrel domain"/>
    <property type="match status" value="1"/>
</dbReference>
<evidence type="ECO:0000259" key="12">
    <source>
        <dbReference type="Pfam" id="PF07715"/>
    </source>
</evidence>
<gene>
    <name evidence="13" type="ORF">H7F51_07585</name>
</gene>
<reference evidence="13 14" key="1">
    <citation type="submission" date="2020-08" db="EMBL/GenBank/DDBJ databases">
        <title>The genome sequence of type strain Novosphingobium flavum NBRC 111647.</title>
        <authorList>
            <person name="Liu Y."/>
        </authorList>
    </citation>
    <scope>NUCLEOTIDE SEQUENCE [LARGE SCALE GENOMIC DNA]</scope>
    <source>
        <strain evidence="13 14">NBRC 111647</strain>
    </source>
</reference>
<accession>A0A7X1FR26</accession>
<evidence type="ECO:0000256" key="6">
    <source>
        <dbReference type="ARBA" id="ARBA00023136"/>
    </source>
</evidence>
<keyword evidence="14" id="KW-1185">Reference proteome</keyword>
<keyword evidence="13" id="KW-0675">Receptor</keyword>
<evidence type="ECO:0000256" key="4">
    <source>
        <dbReference type="ARBA" id="ARBA00022692"/>
    </source>
</evidence>
<dbReference type="Pfam" id="PF00593">
    <property type="entry name" value="TonB_dep_Rec_b-barrel"/>
    <property type="match status" value="1"/>
</dbReference>
<evidence type="ECO:0000256" key="1">
    <source>
        <dbReference type="ARBA" id="ARBA00004571"/>
    </source>
</evidence>
<keyword evidence="10" id="KW-0732">Signal</keyword>
<evidence type="ECO:0000256" key="2">
    <source>
        <dbReference type="ARBA" id="ARBA00022448"/>
    </source>
</evidence>
<dbReference type="InterPro" id="IPR037066">
    <property type="entry name" value="Plug_dom_sf"/>
</dbReference>
<dbReference type="InterPro" id="IPR012910">
    <property type="entry name" value="Plug_dom"/>
</dbReference>
<keyword evidence="4 8" id="KW-0812">Transmembrane</keyword>
<dbReference type="PANTHER" id="PTHR47234:SF3">
    <property type="entry name" value="SECRETIN_TONB SHORT N-TERMINAL DOMAIN-CONTAINING PROTEIN"/>
    <property type="match status" value="1"/>
</dbReference>
<keyword evidence="3 8" id="KW-1134">Transmembrane beta strand</keyword>
<proteinExistence type="inferred from homology"/>
<dbReference type="PROSITE" id="PS52016">
    <property type="entry name" value="TONB_DEPENDENT_REC_3"/>
    <property type="match status" value="1"/>
</dbReference>
<dbReference type="SUPFAM" id="SSF56935">
    <property type="entry name" value="Porins"/>
    <property type="match status" value="1"/>
</dbReference>
<evidence type="ECO:0000256" key="3">
    <source>
        <dbReference type="ARBA" id="ARBA00022452"/>
    </source>
</evidence>
<evidence type="ECO:0000256" key="10">
    <source>
        <dbReference type="SAM" id="SignalP"/>
    </source>
</evidence>
<evidence type="ECO:0000256" key="5">
    <source>
        <dbReference type="ARBA" id="ARBA00023077"/>
    </source>
</evidence>